<feature type="compositionally biased region" description="Polar residues" evidence="1">
    <location>
        <begin position="19"/>
        <end position="37"/>
    </location>
</feature>
<comment type="caution">
    <text evidence="2">The sequence shown here is derived from an EMBL/GenBank/DDBJ whole genome shotgun (WGS) entry which is preliminary data.</text>
</comment>
<name>A0ABQ9I1F8_9NEOP</name>
<sequence>MSHKIDGVDTSVLFASSTHSKAEQNYSQTPIEASGTRSGHPHLDSCQAARLQRWAVILAYDYKTVYRPGSLLANNDPGGSTSGLGCALELTKHGWANQIPDPSLKPYFHRRYELTLEQECLVGE</sequence>
<protein>
    <submittedName>
        <fullName evidence="2">Uncharacterized protein</fullName>
    </submittedName>
</protein>
<evidence type="ECO:0000313" key="2">
    <source>
        <dbReference type="EMBL" id="KAJ8889838.1"/>
    </source>
</evidence>
<keyword evidence="3" id="KW-1185">Reference proteome</keyword>
<evidence type="ECO:0000256" key="1">
    <source>
        <dbReference type="SAM" id="MobiDB-lite"/>
    </source>
</evidence>
<organism evidence="2 3">
    <name type="scientific">Dryococelus australis</name>
    <dbReference type="NCBI Taxonomy" id="614101"/>
    <lineage>
        <taxon>Eukaryota</taxon>
        <taxon>Metazoa</taxon>
        <taxon>Ecdysozoa</taxon>
        <taxon>Arthropoda</taxon>
        <taxon>Hexapoda</taxon>
        <taxon>Insecta</taxon>
        <taxon>Pterygota</taxon>
        <taxon>Neoptera</taxon>
        <taxon>Polyneoptera</taxon>
        <taxon>Phasmatodea</taxon>
        <taxon>Verophasmatodea</taxon>
        <taxon>Anareolatae</taxon>
        <taxon>Phasmatidae</taxon>
        <taxon>Eurycanthinae</taxon>
        <taxon>Dryococelus</taxon>
    </lineage>
</organism>
<dbReference type="EMBL" id="JARBHB010000003">
    <property type="protein sequence ID" value="KAJ8889838.1"/>
    <property type="molecule type" value="Genomic_DNA"/>
</dbReference>
<feature type="region of interest" description="Disordered" evidence="1">
    <location>
        <begin position="19"/>
        <end position="42"/>
    </location>
</feature>
<evidence type="ECO:0000313" key="3">
    <source>
        <dbReference type="Proteomes" id="UP001159363"/>
    </source>
</evidence>
<dbReference type="Proteomes" id="UP001159363">
    <property type="component" value="Chromosome 3"/>
</dbReference>
<proteinExistence type="predicted"/>
<gene>
    <name evidence="2" type="ORF">PR048_009342</name>
</gene>
<accession>A0ABQ9I1F8</accession>
<reference evidence="2 3" key="1">
    <citation type="submission" date="2023-02" db="EMBL/GenBank/DDBJ databases">
        <title>LHISI_Scaffold_Assembly.</title>
        <authorList>
            <person name="Stuart O.P."/>
            <person name="Cleave R."/>
            <person name="Magrath M.J.L."/>
            <person name="Mikheyev A.S."/>
        </authorList>
    </citation>
    <scope>NUCLEOTIDE SEQUENCE [LARGE SCALE GENOMIC DNA]</scope>
    <source>
        <strain evidence="2">Daus_M_001</strain>
        <tissue evidence="2">Leg muscle</tissue>
    </source>
</reference>